<name>A0A8K0W2L1_9PLEO</name>
<protein>
    <submittedName>
        <fullName evidence="1">Uncharacterized protein</fullName>
    </submittedName>
</protein>
<dbReference type="EMBL" id="JAGMVJ010000004">
    <property type="protein sequence ID" value="KAH7091357.1"/>
    <property type="molecule type" value="Genomic_DNA"/>
</dbReference>
<proteinExistence type="predicted"/>
<keyword evidence="2" id="KW-1185">Reference proteome</keyword>
<dbReference type="OrthoDB" id="3756103at2759"/>
<evidence type="ECO:0000313" key="2">
    <source>
        <dbReference type="Proteomes" id="UP000813461"/>
    </source>
</evidence>
<comment type="caution">
    <text evidence="1">The sequence shown here is derived from an EMBL/GenBank/DDBJ whole genome shotgun (WGS) entry which is preliminary data.</text>
</comment>
<dbReference type="AlphaFoldDB" id="A0A8K0W2L1"/>
<sequence>MAEDDATSAAGISLAQEQIAYTALAVLMGTVNYMVPPGRVTDWLWSYYSNTKARLVAAPGSKDTPFSTAKPTPPCVIVPKDQPSVLEIAPIDVRVRHFHWLNWRQIFRPKAVTFTRQQRAGRQYPRALQSSYKPSPSAVLATDMDQWESWCDLDYFSHFLDLPREIRDAILDQLIGPSKPRCLLAADYPLSALTIQAHHLPGVCFANRQLHREGLYAWLRHVRFHIPSEFWAIERFDSYMDQIQGWPHVRCLTFLHCRRWAERYQVLSPAELAAKCTGLHKLRIEFPISTIINNWRMKYTTLKVDSLLKYDLHLDPLFILPKLRYLTVGVVVPPNFRRVYFGGLLPQSVSVASELKKAIDQGFEDAGKKANVEIEYLEIERDM</sequence>
<evidence type="ECO:0000313" key="1">
    <source>
        <dbReference type="EMBL" id="KAH7091357.1"/>
    </source>
</evidence>
<organism evidence="1 2">
    <name type="scientific">Paraphoma chrysanthemicola</name>
    <dbReference type="NCBI Taxonomy" id="798071"/>
    <lineage>
        <taxon>Eukaryota</taxon>
        <taxon>Fungi</taxon>
        <taxon>Dikarya</taxon>
        <taxon>Ascomycota</taxon>
        <taxon>Pezizomycotina</taxon>
        <taxon>Dothideomycetes</taxon>
        <taxon>Pleosporomycetidae</taxon>
        <taxon>Pleosporales</taxon>
        <taxon>Pleosporineae</taxon>
        <taxon>Phaeosphaeriaceae</taxon>
        <taxon>Paraphoma</taxon>
    </lineage>
</organism>
<reference evidence="1" key="1">
    <citation type="journal article" date="2021" name="Nat. Commun.">
        <title>Genetic determinants of endophytism in the Arabidopsis root mycobiome.</title>
        <authorList>
            <person name="Mesny F."/>
            <person name="Miyauchi S."/>
            <person name="Thiergart T."/>
            <person name="Pickel B."/>
            <person name="Atanasova L."/>
            <person name="Karlsson M."/>
            <person name="Huettel B."/>
            <person name="Barry K.W."/>
            <person name="Haridas S."/>
            <person name="Chen C."/>
            <person name="Bauer D."/>
            <person name="Andreopoulos W."/>
            <person name="Pangilinan J."/>
            <person name="LaButti K."/>
            <person name="Riley R."/>
            <person name="Lipzen A."/>
            <person name="Clum A."/>
            <person name="Drula E."/>
            <person name="Henrissat B."/>
            <person name="Kohler A."/>
            <person name="Grigoriev I.V."/>
            <person name="Martin F.M."/>
            <person name="Hacquard S."/>
        </authorList>
    </citation>
    <scope>NUCLEOTIDE SEQUENCE</scope>
    <source>
        <strain evidence="1">MPI-SDFR-AT-0120</strain>
    </source>
</reference>
<accession>A0A8K0W2L1</accession>
<gene>
    <name evidence="1" type="ORF">FB567DRAFT_589246</name>
</gene>
<dbReference type="Proteomes" id="UP000813461">
    <property type="component" value="Unassembled WGS sequence"/>
</dbReference>